<accession>A0ABT7HMN4</accession>
<dbReference type="PANTHER" id="PTHR30283:SF4">
    <property type="entry name" value="PEROXIDE STRESS RESISTANCE PROTEIN YAAA"/>
    <property type="match status" value="1"/>
</dbReference>
<evidence type="ECO:0000313" key="2">
    <source>
        <dbReference type="Proteomes" id="UP001173801"/>
    </source>
</evidence>
<name>A0ABT7HMN4_9BACT</name>
<organism evidence="1 2">
    <name type="scientific">Campylobacter gastrosuis</name>
    <dbReference type="NCBI Taxonomy" id="2974576"/>
    <lineage>
        <taxon>Bacteria</taxon>
        <taxon>Pseudomonadati</taxon>
        <taxon>Campylobacterota</taxon>
        <taxon>Epsilonproteobacteria</taxon>
        <taxon>Campylobacterales</taxon>
        <taxon>Campylobacteraceae</taxon>
        <taxon>Campylobacter</taxon>
    </lineage>
</organism>
<evidence type="ECO:0000313" key="1">
    <source>
        <dbReference type="EMBL" id="MDL0088181.1"/>
    </source>
</evidence>
<dbReference type="InterPro" id="IPR005583">
    <property type="entry name" value="YaaA"/>
</dbReference>
<dbReference type="Proteomes" id="UP001173801">
    <property type="component" value="Unassembled WGS sequence"/>
</dbReference>
<dbReference type="RefSeq" id="WP_284936837.1">
    <property type="nucleotide sequence ID" value="NZ_JANURM010000002.1"/>
</dbReference>
<proteinExistence type="predicted"/>
<keyword evidence="2" id="KW-1185">Reference proteome</keyword>
<reference evidence="1" key="1">
    <citation type="submission" date="2022-08" db="EMBL/GenBank/DDBJ databases">
        <authorList>
            <person name="Wang H."/>
        </authorList>
    </citation>
    <scope>NUCLEOTIDE SEQUENCE</scope>
    <source>
        <strain evidence="1">PS10</strain>
    </source>
</reference>
<dbReference type="PANTHER" id="PTHR30283">
    <property type="entry name" value="PEROXIDE STRESS RESPONSE PROTEIN YAAA"/>
    <property type="match status" value="1"/>
</dbReference>
<gene>
    <name evidence="1" type="ORF">NYG85_02165</name>
</gene>
<dbReference type="EMBL" id="JANURM010000002">
    <property type="protein sequence ID" value="MDL0088181.1"/>
    <property type="molecule type" value="Genomic_DNA"/>
</dbReference>
<sequence length="243" mass="28301">MKILFSPSEAKSSLSSDILLSSKNFTFSDLYQKRLNIINLYDEFLQNASNDEILALFGVKNYDENFRVSLFKKGCIKAIRRYTGVAYSHLKYDDLSQNAKNFIDENVLIFSNLFGAILAKDLIPEYKLKQGEKIKNFDIEKFYKENFSHKIDEFLKDELVLDLRASFYEKFYTLKQEHFAFKFTKNKKVVSHYAKAYRGLVLKCVANSLISNKDELLALQIDGLKLVDIKKIGLKNELLFEIF</sequence>
<protein>
    <submittedName>
        <fullName evidence="1">YaaA family protein</fullName>
    </submittedName>
</protein>
<reference evidence="1" key="2">
    <citation type="journal article" date="2023" name="Microorganisms">
        <title>Isolation and Genomic Characteristics of Cat-Borne Campylobacter felis sp. nov. and Sheep-Borne Campylobacter ovis sp. nov.</title>
        <authorList>
            <person name="Wang H."/>
            <person name="Li Y."/>
            <person name="Gu Y."/>
            <person name="Zhou G."/>
            <person name="Chen X."/>
            <person name="Zhang X."/>
            <person name="Shao Z."/>
            <person name="Zhang J."/>
            <person name="Zhang M."/>
        </authorList>
    </citation>
    <scope>NUCLEOTIDE SEQUENCE</scope>
    <source>
        <strain evidence="1">PS10</strain>
    </source>
</reference>
<dbReference type="Pfam" id="PF03883">
    <property type="entry name" value="H2O2_YaaD"/>
    <property type="match status" value="1"/>
</dbReference>
<comment type="caution">
    <text evidence="1">The sequence shown here is derived from an EMBL/GenBank/DDBJ whole genome shotgun (WGS) entry which is preliminary data.</text>
</comment>